<evidence type="ECO:0000313" key="2">
    <source>
        <dbReference type="Proteomes" id="UP000504724"/>
    </source>
</evidence>
<proteinExistence type="predicted"/>
<gene>
    <name evidence="1" type="ORF">HQN79_07050</name>
</gene>
<evidence type="ECO:0000313" key="1">
    <source>
        <dbReference type="EMBL" id="QKI89338.1"/>
    </source>
</evidence>
<reference evidence="1 2" key="1">
    <citation type="submission" date="2020-05" db="EMBL/GenBank/DDBJ databases">
        <title>Thiomicrorhabdus sediminis sp.nov. and Thiomicrorhabdus xiamenensis sp.nov., novel sulfur-oxidizing bacteria isolated from coastal sediment.</title>
        <authorList>
            <person name="Liu X."/>
        </authorList>
    </citation>
    <scope>NUCLEOTIDE SEQUENCE [LARGE SCALE GENOMIC DNA]</scope>
    <source>
        <strain evidence="1 2">G2</strain>
    </source>
</reference>
<name>A0A7D4NYT1_9GAMM</name>
<dbReference type="EMBL" id="CP054020">
    <property type="protein sequence ID" value="QKI89338.1"/>
    <property type="molecule type" value="Genomic_DNA"/>
</dbReference>
<dbReference type="Gene3D" id="3.40.50.1000">
    <property type="entry name" value="HAD superfamily/HAD-like"/>
    <property type="match status" value="1"/>
</dbReference>
<keyword evidence="1" id="KW-0378">Hydrolase</keyword>
<keyword evidence="2" id="KW-1185">Reference proteome</keyword>
<dbReference type="GO" id="GO:0016787">
    <property type="term" value="F:hydrolase activity"/>
    <property type="evidence" value="ECO:0007669"/>
    <property type="project" value="UniProtKB-KW"/>
</dbReference>
<dbReference type="KEGG" id="txa:HQN79_07050"/>
<protein>
    <submittedName>
        <fullName evidence="1">HAD family hydrolase</fullName>
    </submittedName>
</protein>
<dbReference type="InterPro" id="IPR023214">
    <property type="entry name" value="HAD_sf"/>
</dbReference>
<dbReference type="AlphaFoldDB" id="A0A7D4NYT1"/>
<dbReference type="Proteomes" id="UP000504724">
    <property type="component" value="Chromosome"/>
</dbReference>
<dbReference type="InterPro" id="IPR036412">
    <property type="entry name" value="HAD-like_sf"/>
</dbReference>
<dbReference type="RefSeq" id="WP_173285236.1">
    <property type="nucleotide sequence ID" value="NZ_CP054020.1"/>
</dbReference>
<accession>A0A7D4NYT1</accession>
<dbReference type="SUPFAM" id="SSF56784">
    <property type="entry name" value="HAD-like"/>
    <property type="match status" value="1"/>
</dbReference>
<organism evidence="1 2">
    <name type="scientific">Thiomicrorhabdus xiamenensis</name>
    <dbReference type="NCBI Taxonomy" id="2739063"/>
    <lineage>
        <taxon>Bacteria</taxon>
        <taxon>Pseudomonadati</taxon>
        <taxon>Pseudomonadota</taxon>
        <taxon>Gammaproteobacteria</taxon>
        <taxon>Thiotrichales</taxon>
        <taxon>Piscirickettsiaceae</taxon>
        <taxon>Thiomicrorhabdus</taxon>
    </lineage>
</organism>
<sequence>MLQIEIPGNQTFALAHLVLDYNGTLACDGAIKHGVIEKLHELSQHLQVHVITADTHGSVHQACAEAFITIHVIAKNDQDRQKQEYIRQLGAQNCVAAGNGLNDALMLQEAGLGIVLMQEEGCATKTLMASDLLFGSIDDLLDSLLQPKRLIASLRNG</sequence>